<keyword evidence="1" id="KW-0456">Lyase</keyword>
<dbReference type="Gene3D" id="1.20.200.10">
    <property type="entry name" value="Fumarase/aspartase (Central domain)"/>
    <property type="match status" value="1"/>
</dbReference>
<feature type="domain" description="Adenylosuccinate lyase C-terminal" evidence="2">
    <location>
        <begin position="342"/>
        <end position="422"/>
    </location>
</feature>
<dbReference type="EMBL" id="PDNV01000005">
    <property type="protein sequence ID" value="PLC54253.1"/>
    <property type="molecule type" value="Genomic_DNA"/>
</dbReference>
<comment type="caution">
    <text evidence="3">The sequence shown here is derived from an EMBL/GenBank/DDBJ whole genome shotgun (WGS) entry which is preliminary data.</text>
</comment>
<dbReference type="Pfam" id="PF10397">
    <property type="entry name" value="ADSL_C"/>
    <property type="match status" value="1"/>
</dbReference>
<dbReference type="SUPFAM" id="SSF48557">
    <property type="entry name" value="L-aspartase-like"/>
    <property type="match status" value="1"/>
</dbReference>
<dbReference type="InterPro" id="IPR000362">
    <property type="entry name" value="Fumarate_lyase_fam"/>
</dbReference>
<dbReference type="Gene3D" id="1.10.40.30">
    <property type="entry name" value="Fumarase/aspartase (C-terminal domain)"/>
    <property type="match status" value="1"/>
</dbReference>
<protein>
    <recommendedName>
        <fullName evidence="2">Adenylosuccinate lyase C-terminal domain-containing protein</fullName>
    </recommendedName>
</protein>
<evidence type="ECO:0000313" key="4">
    <source>
        <dbReference type="Proteomes" id="UP000234328"/>
    </source>
</evidence>
<reference evidence="3 4" key="1">
    <citation type="submission" date="2017-10" db="EMBL/GenBank/DDBJ databases">
        <title>Two draft genome sequences of Pusillimonas sp. strains isolated from a nitrate- and radionuclide-contaminated groundwater in Russia.</title>
        <authorList>
            <person name="Grouzdev D.S."/>
            <person name="Tourova T.P."/>
            <person name="Goeva M.A."/>
            <person name="Babich T.L."/>
            <person name="Sokolova D.S."/>
            <person name="Abdullin R."/>
            <person name="Poltaraus A.B."/>
            <person name="Toshchakov S.V."/>
            <person name="Nazina T.N."/>
        </authorList>
    </citation>
    <scope>NUCLEOTIDE SEQUENCE [LARGE SCALE GENOMIC DNA]</scope>
    <source>
        <strain evidence="3 4">JR1/69-2-13</strain>
    </source>
</reference>
<dbReference type="GO" id="GO:0044208">
    <property type="term" value="P:'de novo' AMP biosynthetic process"/>
    <property type="evidence" value="ECO:0007669"/>
    <property type="project" value="TreeGrafter"/>
</dbReference>
<keyword evidence="4" id="KW-1185">Reference proteome</keyword>
<dbReference type="OrthoDB" id="9768878at2"/>
<dbReference type="AlphaFoldDB" id="A0A2N4UGV1"/>
<evidence type="ECO:0000256" key="1">
    <source>
        <dbReference type="ARBA" id="ARBA00023239"/>
    </source>
</evidence>
<proteinExistence type="predicted"/>
<sequence length="438" mass="47935">MQDIFGERATVATIMQIEAALARAQARLGIIPQAASDTINDKAHPDFAPSESIQRNLEIVGHPLVALLKTWSVALGDEAAAFLHYGATTPDIRLTTQVIQMRRAMERFHSLSLGIELRLMTLAQTHRSTPMMGRTVGRHALPITFGLKTSTWMLENRRNIDRMEGWLSRTNTGVLAGAVGTYAALGDRGFEVEALTMQELGLERPEPADWKGTRDKHAEWGCILSIMAKSQARMAQDIFLLQGDDFAELDEGNAEVGSSTMPHKSNPRKATAVIGLARQIAHESGVLLDWMVSIYERDQISNDSSLASIATNMDKLLVAGDGLLEGLIVRPVNMERNLGRTGGLIMAERIMFALGRHIGKHRAHTVIREAAKQAGAGSSVGFREALLTHEELASHLSAAEVDELLDHRTYLGLAPQAVDRAIEYITNRRAVNGITTKS</sequence>
<dbReference type="Proteomes" id="UP000234328">
    <property type="component" value="Unassembled WGS sequence"/>
</dbReference>
<dbReference type="PROSITE" id="PS00163">
    <property type="entry name" value="FUMARATE_LYASES"/>
    <property type="match status" value="1"/>
</dbReference>
<evidence type="ECO:0000313" key="3">
    <source>
        <dbReference type="EMBL" id="PLC54253.1"/>
    </source>
</evidence>
<evidence type="ECO:0000259" key="2">
    <source>
        <dbReference type="SMART" id="SM00998"/>
    </source>
</evidence>
<dbReference type="InterPro" id="IPR019468">
    <property type="entry name" value="AdenyloSucc_lyase_C"/>
</dbReference>
<dbReference type="PRINTS" id="PR00149">
    <property type="entry name" value="FUMRATELYASE"/>
</dbReference>
<dbReference type="SMART" id="SM00998">
    <property type="entry name" value="ADSL_C"/>
    <property type="match status" value="1"/>
</dbReference>
<accession>A0A2N4UGV1</accession>
<dbReference type="RefSeq" id="WP_102069698.1">
    <property type="nucleotide sequence ID" value="NZ_PDNV01000005.1"/>
</dbReference>
<dbReference type="PANTHER" id="PTHR43172">
    <property type="entry name" value="ADENYLOSUCCINATE LYASE"/>
    <property type="match status" value="1"/>
</dbReference>
<dbReference type="Pfam" id="PF00206">
    <property type="entry name" value="Lyase_1"/>
    <property type="match status" value="1"/>
</dbReference>
<dbReference type="InterPro" id="IPR022761">
    <property type="entry name" value="Fumarate_lyase_N"/>
</dbReference>
<dbReference type="InterPro" id="IPR008948">
    <property type="entry name" value="L-Aspartase-like"/>
</dbReference>
<dbReference type="GO" id="GO:0005829">
    <property type="term" value="C:cytosol"/>
    <property type="evidence" value="ECO:0007669"/>
    <property type="project" value="TreeGrafter"/>
</dbReference>
<name>A0A2N4UGV1_9BURK</name>
<dbReference type="InterPro" id="IPR020557">
    <property type="entry name" value="Fumarate_lyase_CS"/>
</dbReference>
<dbReference type="GO" id="GO:0070626">
    <property type="term" value="F:(S)-2-(5-amino-1-(5-phospho-D-ribosyl)imidazole-4-carboxamido) succinate lyase (fumarate-forming) activity"/>
    <property type="evidence" value="ECO:0007669"/>
    <property type="project" value="TreeGrafter"/>
</dbReference>
<dbReference type="PRINTS" id="PR00145">
    <property type="entry name" value="ARGSUCLYASE"/>
</dbReference>
<gene>
    <name evidence="3" type="ORF">CR155_09075</name>
</gene>
<dbReference type="GO" id="GO:0004018">
    <property type="term" value="F:N6-(1,2-dicarboxyethyl)AMP AMP-lyase (fumarate-forming) activity"/>
    <property type="evidence" value="ECO:0007669"/>
    <property type="project" value="TreeGrafter"/>
</dbReference>
<organism evidence="3 4">
    <name type="scientific">Pollutimonas nitritireducens</name>
    <dbReference type="NCBI Taxonomy" id="2045209"/>
    <lineage>
        <taxon>Bacteria</taxon>
        <taxon>Pseudomonadati</taxon>
        <taxon>Pseudomonadota</taxon>
        <taxon>Betaproteobacteria</taxon>
        <taxon>Burkholderiales</taxon>
        <taxon>Alcaligenaceae</taxon>
        <taxon>Pollutimonas</taxon>
    </lineage>
</organism>
<dbReference type="PANTHER" id="PTHR43172:SF1">
    <property type="entry name" value="ADENYLOSUCCINATE LYASE"/>
    <property type="match status" value="1"/>
</dbReference>